<keyword evidence="2" id="KW-0812">Transmembrane</keyword>
<feature type="compositionally biased region" description="Basic and acidic residues" evidence="1">
    <location>
        <begin position="86"/>
        <end position="105"/>
    </location>
</feature>
<protein>
    <submittedName>
        <fullName evidence="3">Uncharacterized protein</fullName>
    </submittedName>
</protein>
<evidence type="ECO:0000313" key="4">
    <source>
        <dbReference type="Proteomes" id="UP001165586"/>
    </source>
</evidence>
<evidence type="ECO:0000313" key="3">
    <source>
        <dbReference type="EMBL" id="MCS5732461.1"/>
    </source>
</evidence>
<proteinExistence type="predicted"/>
<feature type="transmembrane region" description="Helical" evidence="2">
    <location>
        <begin position="50"/>
        <end position="77"/>
    </location>
</feature>
<evidence type="ECO:0000256" key="1">
    <source>
        <dbReference type="SAM" id="MobiDB-lite"/>
    </source>
</evidence>
<gene>
    <name evidence="3" type="ORF">N1032_01715</name>
</gene>
<keyword evidence="2" id="KW-1133">Transmembrane helix</keyword>
<feature type="transmembrane region" description="Helical" evidence="2">
    <location>
        <begin position="13"/>
        <end position="30"/>
    </location>
</feature>
<feature type="region of interest" description="Disordered" evidence="1">
    <location>
        <begin position="80"/>
        <end position="105"/>
    </location>
</feature>
<comment type="caution">
    <text evidence="3">The sequence shown here is derived from an EMBL/GenBank/DDBJ whole genome shotgun (WGS) entry which is preliminary data.</text>
</comment>
<reference evidence="3" key="1">
    <citation type="submission" date="2022-08" db="EMBL/GenBank/DDBJ databases">
        <authorList>
            <person name="Deng Y."/>
            <person name="Han X.-F."/>
            <person name="Zhang Y.-Q."/>
        </authorList>
    </citation>
    <scope>NUCLEOTIDE SEQUENCE</scope>
    <source>
        <strain evidence="3">CPCC 203386</strain>
    </source>
</reference>
<name>A0ABT2H003_9MICO</name>
<dbReference type="EMBL" id="JANLCJ010000001">
    <property type="protein sequence ID" value="MCS5732461.1"/>
    <property type="molecule type" value="Genomic_DNA"/>
</dbReference>
<accession>A0ABT2H003</accession>
<sequence>MEVGTPEAQLQEALTFGSGLVGLFIWVLLFERRSIPSLGFRHPGRGSLTLMAGIGAGILLNTIPTVFLWAVGAYVLVDPPTGSQSREPDGSTKPARGDGAGHAHD</sequence>
<organism evidence="3 4">
    <name type="scientific">Herbiconiux daphne</name>
    <dbReference type="NCBI Taxonomy" id="2970914"/>
    <lineage>
        <taxon>Bacteria</taxon>
        <taxon>Bacillati</taxon>
        <taxon>Actinomycetota</taxon>
        <taxon>Actinomycetes</taxon>
        <taxon>Micrococcales</taxon>
        <taxon>Microbacteriaceae</taxon>
        <taxon>Herbiconiux</taxon>
    </lineage>
</organism>
<keyword evidence="2" id="KW-0472">Membrane</keyword>
<dbReference type="Proteomes" id="UP001165586">
    <property type="component" value="Unassembled WGS sequence"/>
</dbReference>
<dbReference type="RefSeq" id="WP_259537086.1">
    <property type="nucleotide sequence ID" value="NZ_JANLCJ010000001.1"/>
</dbReference>
<evidence type="ECO:0000256" key="2">
    <source>
        <dbReference type="SAM" id="Phobius"/>
    </source>
</evidence>
<keyword evidence="4" id="KW-1185">Reference proteome</keyword>